<evidence type="ECO:0008006" key="4">
    <source>
        <dbReference type="Google" id="ProtNLM"/>
    </source>
</evidence>
<dbReference type="EMBL" id="CP023445">
    <property type="protein sequence ID" value="ATE52299.1"/>
    <property type="molecule type" value="Genomic_DNA"/>
</dbReference>
<feature type="signal peptide" evidence="1">
    <location>
        <begin position="1"/>
        <end position="20"/>
    </location>
</feature>
<proteinExistence type="predicted"/>
<organism evidence="2 3">
    <name type="scientific">Actinosynnema pretiosum</name>
    <dbReference type="NCBI Taxonomy" id="42197"/>
    <lineage>
        <taxon>Bacteria</taxon>
        <taxon>Bacillati</taxon>
        <taxon>Actinomycetota</taxon>
        <taxon>Actinomycetes</taxon>
        <taxon>Pseudonocardiales</taxon>
        <taxon>Pseudonocardiaceae</taxon>
        <taxon>Actinosynnema</taxon>
    </lineage>
</organism>
<dbReference type="RefSeq" id="WP_096491320.1">
    <property type="nucleotide sequence ID" value="NZ_CP023445.1"/>
</dbReference>
<gene>
    <name evidence="2" type="ORF">CNX65_02455</name>
</gene>
<reference evidence="2" key="1">
    <citation type="submission" date="2017-09" db="EMBL/GenBank/DDBJ databases">
        <title>Complete Genome Sequence of ansamitocin-producing Bacterium Actinosynnema pretiosum X47.</title>
        <authorList>
            <person name="Cao G."/>
            <person name="Zong G."/>
            <person name="Zhong C."/>
            <person name="Fu J."/>
        </authorList>
    </citation>
    <scope>NUCLEOTIDE SEQUENCE [LARGE SCALE GENOMIC DNA]</scope>
    <source>
        <strain evidence="2">X47</strain>
    </source>
</reference>
<feature type="chain" id="PRO_5012425718" description="DUF2771 domain-containing protein" evidence="1">
    <location>
        <begin position="21"/>
        <end position="161"/>
    </location>
</feature>
<evidence type="ECO:0000313" key="2">
    <source>
        <dbReference type="EMBL" id="ATE52299.1"/>
    </source>
</evidence>
<accession>A0A290YZZ5</accession>
<protein>
    <recommendedName>
        <fullName evidence="4">DUF2771 domain-containing protein</fullName>
    </recommendedName>
</protein>
<keyword evidence="1" id="KW-0732">Signal</keyword>
<keyword evidence="3" id="KW-1185">Reference proteome</keyword>
<dbReference type="InterPro" id="IPR024495">
    <property type="entry name" value="DUF2771"/>
</dbReference>
<dbReference type="Proteomes" id="UP000218505">
    <property type="component" value="Chromosome"/>
</dbReference>
<evidence type="ECO:0000256" key="1">
    <source>
        <dbReference type="SAM" id="SignalP"/>
    </source>
</evidence>
<name>A0A290YZZ5_9PSEU</name>
<dbReference type="PROSITE" id="PS51257">
    <property type="entry name" value="PROKAR_LIPOPROTEIN"/>
    <property type="match status" value="1"/>
</dbReference>
<sequence length="161" mass="17351">MRRAVVLTALPLLLATGCGAPPHPEVTFHADGRTVVVPPTQYCDLDSENCDVDPSAAGVLRVRPGKPVQISVPAQLADSVWAVAFTYRDAAGVTQEPMRSKVFTPNNPQHAYTLQLPDDTDQLESVEVQQLGTRIEGSTTAAVDFVARGTWVLSVDDRQRG</sequence>
<evidence type="ECO:0000313" key="3">
    <source>
        <dbReference type="Proteomes" id="UP000218505"/>
    </source>
</evidence>
<dbReference type="AlphaFoldDB" id="A0A290YZZ5"/>
<dbReference type="KEGG" id="apre:CNX65_02455"/>
<dbReference type="Pfam" id="PF10969">
    <property type="entry name" value="DUF2771"/>
    <property type="match status" value="1"/>
</dbReference>